<dbReference type="Proteomes" id="UP000502196">
    <property type="component" value="Chromosome"/>
</dbReference>
<sequence length="528" mass="57267">MVGNFTRKATGLVRQARASDVFIYNVNFINIAIGVAFMLLFMPTDAYPGVNMYVSTLVCFLAVVCCSLVYAMFAGAMPRSGGEYVYVSRSLSPVWGFVANWNYTIWSFLYIGIPAAFLGKYGISSLFRSLGAYFEAPHLVQIGDWFTSPLGVFVSGAVLIILYVSLFSIGINVYMRLQLYLFILASVGLVAILVVFATYQGSMADAFNLYMSKLTGHPDAYSAVLQGAGPAPEAPGFSWHSTLSATTWPFTVLGFSIASAYIGGEIKGANRAQLIGMPGSLVYSTVWILVLVWAVVHVAGLPFLRALDTADLQSLGIGFTPTFAEIGAMLTSNLLLILLMGVGFLLWTFAWMPIYILTTTRNLMAWALDGLAPGKLSAVSDRTHAPVWSIGVSGLLGLILLYVYAYTPSFATIAGFFGQVFTFLLTSVAAIVFPFRQKAMFEASPINWRFGGVPVLSILGAISIIGLGLIEWAFLNDPNSGISVAHPTMLLINVAVFLSGFVYYGIVRWIRSRQGIDLGLVFQEIPPE</sequence>
<dbReference type="InterPro" id="IPR002293">
    <property type="entry name" value="AA/rel_permease1"/>
</dbReference>
<organism evidence="7 8">
    <name type="scientific">Kyrpidia spormannii</name>
    <dbReference type="NCBI Taxonomy" id="2055160"/>
    <lineage>
        <taxon>Bacteria</taxon>
        <taxon>Bacillati</taxon>
        <taxon>Bacillota</taxon>
        <taxon>Bacilli</taxon>
        <taxon>Bacillales</taxon>
        <taxon>Alicyclobacillaceae</taxon>
        <taxon>Kyrpidia</taxon>
    </lineage>
</organism>
<keyword evidence="4 6" id="KW-1133">Transmembrane helix</keyword>
<feature type="transmembrane region" description="Helical" evidence="6">
    <location>
        <begin position="245"/>
        <end position="262"/>
    </location>
</feature>
<feature type="transmembrane region" description="Helical" evidence="6">
    <location>
        <begin position="453"/>
        <end position="475"/>
    </location>
</feature>
<keyword evidence="3 6" id="KW-0812">Transmembrane</keyword>
<accession>A0A6F9E4L8</accession>
<feature type="transmembrane region" description="Helical" evidence="6">
    <location>
        <begin position="94"/>
        <end position="117"/>
    </location>
</feature>
<dbReference type="EMBL" id="LR792683">
    <property type="protein sequence ID" value="CAB3392265.1"/>
    <property type="molecule type" value="Genomic_DNA"/>
</dbReference>
<feature type="transmembrane region" description="Helical" evidence="6">
    <location>
        <begin position="334"/>
        <end position="357"/>
    </location>
</feature>
<reference evidence="7 8" key="1">
    <citation type="submission" date="2020-04" db="EMBL/GenBank/DDBJ databases">
        <authorList>
            <person name="Hogendoorn C."/>
        </authorList>
    </citation>
    <scope>NUCLEOTIDE SEQUENCE [LARGE SCALE GENOMIC DNA]</scope>
    <source>
        <strain evidence="7">COOX1</strain>
    </source>
</reference>
<feature type="transmembrane region" description="Helical" evidence="6">
    <location>
        <begin position="53"/>
        <end position="73"/>
    </location>
</feature>
<name>A0A6F9E4L8_9BACL</name>
<dbReference type="Gene3D" id="1.20.1740.10">
    <property type="entry name" value="Amino acid/polyamine transporter I"/>
    <property type="match status" value="1"/>
</dbReference>
<dbReference type="PANTHER" id="PTHR42770">
    <property type="entry name" value="AMINO ACID TRANSPORTER-RELATED"/>
    <property type="match status" value="1"/>
</dbReference>
<comment type="subcellular location">
    <subcellularLocation>
        <location evidence="1">Cell membrane</location>
        <topology evidence="1">Multi-pass membrane protein</topology>
    </subcellularLocation>
</comment>
<proteinExistence type="predicted"/>
<evidence type="ECO:0000256" key="3">
    <source>
        <dbReference type="ARBA" id="ARBA00022692"/>
    </source>
</evidence>
<feature type="transmembrane region" description="Helical" evidence="6">
    <location>
        <begin position="410"/>
        <end position="433"/>
    </location>
</feature>
<dbReference type="AlphaFoldDB" id="A0A6F9E4L8"/>
<dbReference type="InterPro" id="IPR050367">
    <property type="entry name" value="APC_superfamily"/>
</dbReference>
<keyword evidence="5 6" id="KW-0472">Membrane</keyword>
<evidence type="ECO:0000256" key="2">
    <source>
        <dbReference type="ARBA" id="ARBA00022475"/>
    </source>
</evidence>
<evidence type="ECO:0000313" key="8">
    <source>
        <dbReference type="Proteomes" id="UP000502196"/>
    </source>
</evidence>
<dbReference type="RefSeq" id="WP_170085318.1">
    <property type="nucleotide sequence ID" value="NZ_CP047971.1"/>
</dbReference>
<keyword evidence="2" id="KW-1003">Cell membrane</keyword>
<dbReference type="PIRSF" id="PIRSF006060">
    <property type="entry name" value="AA_transporter"/>
    <property type="match status" value="1"/>
</dbReference>
<dbReference type="PANTHER" id="PTHR42770:SF7">
    <property type="entry name" value="MEMBRANE PROTEIN"/>
    <property type="match status" value="1"/>
</dbReference>
<feature type="transmembrane region" description="Helical" evidence="6">
    <location>
        <begin position="487"/>
        <end position="506"/>
    </location>
</feature>
<protein>
    <submittedName>
        <fullName evidence="7">Amino acid permease-associated region (Modular protein)</fullName>
    </submittedName>
</protein>
<feature type="transmembrane region" description="Helical" evidence="6">
    <location>
        <begin position="145"/>
        <end position="167"/>
    </location>
</feature>
<evidence type="ECO:0000313" key="7">
    <source>
        <dbReference type="EMBL" id="CAB3392265.1"/>
    </source>
</evidence>
<dbReference type="GO" id="GO:0022857">
    <property type="term" value="F:transmembrane transporter activity"/>
    <property type="evidence" value="ECO:0007669"/>
    <property type="project" value="InterPro"/>
</dbReference>
<feature type="transmembrane region" description="Helical" evidence="6">
    <location>
        <begin position="274"/>
        <end position="296"/>
    </location>
</feature>
<gene>
    <name evidence="7" type="ORF">COOX1_1324</name>
</gene>
<dbReference type="GO" id="GO:0005886">
    <property type="term" value="C:plasma membrane"/>
    <property type="evidence" value="ECO:0007669"/>
    <property type="project" value="UniProtKB-SubCell"/>
</dbReference>
<feature type="transmembrane region" description="Helical" evidence="6">
    <location>
        <begin position="179"/>
        <end position="199"/>
    </location>
</feature>
<evidence type="ECO:0000256" key="6">
    <source>
        <dbReference type="SAM" id="Phobius"/>
    </source>
</evidence>
<feature type="transmembrane region" description="Helical" evidence="6">
    <location>
        <begin position="21"/>
        <end position="41"/>
    </location>
</feature>
<evidence type="ECO:0000256" key="1">
    <source>
        <dbReference type="ARBA" id="ARBA00004651"/>
    </source>
</evidence>
<evidence type="ECO:0000256" key="5">
    <source>
        <dbReference type="ARBA" id="ARBA00023136"/>
    </source>
</evidence>
<evidence type="ECO:0000256" key="4">
    <source>
        <dbReference type="ARBA" id="ARBA00022989"/>
    </source>
</evidence>
<dbReference type="Pfam" id="PF13520">
    <property type="entry name" value="AA_permease_2"/>
    <property type="match status" value="1"/>
</dbReference>
<feature type="transmembrane region" description="Helical" evidence="6">
    <location>
        <begin position="385"/>
        <end position="404"/>
    </location>
</feature>